<dbReference type="InterPro" id="IPR000700">
    <property type="entry name" value="PAS-assoc_C"/>
</dbReference>
<dbReference type="PROSITE" id="PS50894">
    <property type="entry name" value="HPT"/>
    <property type="match status" value="1"/>
</dbReference>
<evidence type="ECO:0000259" key="19">
    <source>
        <dbReference type="PROSITE" id="PS50112"/>
    </source>
</evidence>
<dbReference type="InterPro" id="IPR036890">
    <property type="entry name" value="HATPase_C_sf"/>
</dbReference>
<dbReference type="Pfam" id="PF08447">
    <property type="entry name" value="PAS_3"/>
    <property type="match status" value="1"/>
</dbReference>
<dbReference type="GO" id="GO:0005524">
    <property type="term" value="F:ATP binding"/>
    <property type="evidence" value="ECO:0007669"/>
    <property type="project" value="UniProtKB-KW"/>
</dbReference>
<dbReference type="SUPFAM" id="SSF47226">
    <property type="entry name" value="Histidine-containing phosphotransfer domain, HPT domain"/>
    <property type="match status" value="1"/>
</dbReference>
<dbReference type="PRINTS" id="PR00344">
    <property type="entry name" value="BCTRLSENSOR"/>
</dbReference>
<evidence type="ECO:0000259" key="21">
    <source>
        <dbReference type="PROSITE" id="PS50894"/>
    </source>
</evidence>
<keyword evidence="5 16" id="KW-0597">Phosphoprotein</keyword>
<dbReference type="Pfam" id="PF00072">
    <property type="entry name" value="Response_reg"/>
    <property type="match status" value="1"/>
</dbReference>
<dbReference type="InterPro" id="IPR001610">
    <property type="entry name" value="PAC"/>
</dbReference>
<dbReference type="PROSITE" id="PS50110">
    <property type="entry name" value="RESPONSE_REGULATORY"/>
    <property type="match status" value="1"/>
</dbReference>
<dbReference type="Gene3D" id="1.10.287.130">
    <property type="match status" value="1"/>
</dbReference>
<dbReference type="InterPro" id="IPR036097">
    <property type="entry name" value="HisK_dim/P_sf"/>
</dbReference>
<comment type="subunit">
    <text evidence="12">At low DSF concentrations, interacts with RpfF.</text>
</comment>
<evidence type="ECO:0000256" key="14">
    <source>
        <dbReference type="ARBA" id="ARBA00074306"/>
    </source>
</evidence>
<reference evidence="22" key="2">
    <citation type="submission" date="2021-04" db="EMBL/GenBank/DDBJ databases">
        <authorList>
            <person name="Liu J."/>
        </authorList>
    </citation>
    <scope>NUCLEOTIDE SEQUENCE</scope>
    <source>
        <strain evidence="22">BAD-6</strain>
    </source>
</reference>
<gene>
    <name evidence="22" type="ORF">KCX82_18090</name>
</gene>
<accession>A0A8J8B2G7</accession>
<dbReference type="EMBL" id="JAGSND010000016">
    <property type="protein sequence ID" value="MBR0599798.1"/>
    <property type="molecule type" value="Genomic_DNA"/>
</dbReference>
<dbReference type="SMART" id="SM00091">
    <property type="entry name" value="PAS"/>
    <property type="match status" value="3"/>
</dbReference>
<feature type="modified residue" description="Phosphohistidine" evidence="15">
    <location>
        <position position="860"/>
    </location>
</feature>
<dbReference type="SUPFAM" id="SSF52172">
    <property type="entry name" value="CheY-like"/>
    <property type="match status" value="1"/>
</dbReference>
<evidence type="ECO:0000256" key="7">
    <source>
        <dbReference type="ARBA" id="ARBA00022741"/>
    </source>
</evidence>
<dbReference type="SMART" id="SM00086">
    <property type="entry name" value="PAC"/>
    <property type="match status" value="3"/>
</dbReference>
<dbReference type="RefSeq" id="WP_227019924.1">
    <property type="nucleotide sequence ID" value="NZ_JAGSND010000016.1"/>
</dbReference>
<evidence type="ECO:0000256" key="2">
    <source>
        <dbReference type="ARBA" id="ARBA00006402"/>
    </source>
</evidence>
<comment type="catalytic activity">
    <reaction evidence="1">
        <text>ATP + protein L-histidine = ADP + protein N-phospho-L-histidine.</text>
        <dbReference type="EC" id="2.7.13.3"/>
    </reaction>
</comment>
<sequence>MDQNANHIDNTYREVGFKELFEEKELWRLAVEGSGMGVWDWNISTNKVFYSEQWKKMIGFEPNEISDSLDEWEKRVHPDDKTKVLEDINNHFNKKTYNYENEHRILCKDGTYKWISDKGKIVSWSEDGKPVRMIGTHTDLTRHFELQKQIIETDEKFRNIFQQSPVAIELYDSDGKLIAVNKACLEMFGVVDINEVLGFDLFQDPNVPDSNKSKLLKGEAVRHECVFSLDIVRELELYRTTKSGVIILDWVIAPLKSEFGAITGYLAQIQDISKLQMANGKFRKAFECCPSPMMITTVEKGELIEVNSAFLNAMDFTKAEVTGKTLRELNIYKDDNCRSKILEKLKTDGYIKEVEVNISTKHGKELIFLFSADYLDTFEKKFLLIVLFDITERKKTEAELKAAKLSAETTNMAKSIFLANMSHEIRTPMNGICGLLACLSETKLTKEQKEFVDDARKASTELLNIVNDILDFSKIESGKLRFEEISFSIRMIIDDAISLIKPTVTSKGIELQIYVDAGLPVWVVGDPYRLKQVLNNLLNNAVKFTDKGKIDIQVKLLEESCEQLVVQFDIQDTGIGIHEEYMDNLFDLFTQADESVTRKYGGTGLGLAICSELVQMMNGTIHVESIPGRGSCFSFTAVLGRSYEVELMNFSQTNQNELSLIENQKHTGILRLLVVDDNEMNRKVALSMLKQENAVCDLAFNGLEALKACEDKDYDIIFMDCQMPVMDGLAATEAIRAREYGGKHTFIVAMTANALKEEWEKCISSGMDGYISKPFSMAEIKNILDNYRNINRRDLKPCSKGIDSDEIDTVIDRLVDEVQFKPSEARNTIHEYIGELKNEISELSTLIRSNRYKEAVMLLHKLKGTTGNLRMQRLHVIFSEFEEAIQNNKSNDYATYLLRFENYIEKVD</sequence>
<reference evidence="22" key="1">
    <citation type="submission" date="2021-04" db="EMBL/GenBank/DDBJ databases">
        <title>Sinoanaerobacter chloroacetimidivorans sp. nov., an obligate anaerobic bacterium isolated from anaerobic sludge.</title>
        <authorList>
            <person name="Bao Y."/>
        </authorList>
    </citation>
    <scope>NUCLEOTIDE SEQUENCE</scope>
    <source>
        <strain evidence="22">BAD-6</strain>
    </source>
</reference>
<keyword evidence="10" id="KW-0902">Two-component regulatory system</keyword>
<feature type="domain" description="Histidine kinase" evidence="17">
    <location>
        <begin position="420"/>
        <end position="641"/>
    </location>
</feature>
<dbReference type="GO" id="GO:0005886">
    <property type="term" value="C:plasma membrane"/>
    <property type="evidence" value="ECO:0007669"/>
    <property type="project" value="UniProtKB-SubCell"/>
</dbReference>
<comment type="function">
    <text evidence="11">May play the central regulatory role in sporulation. It may be an element of the effector pathway responsible for the activation of sporulation genes in response to nutritional stress. Spo0A may act in concert with spo0H (a sigma factor) to control the expression of some genes that are critical to the sporulation process.</text>
</comment>
<evidence type="ECO:0000256" key="4">
    <source>
        <dbReference type="ARBA" id="ARBA00018672"/>
    </source>
</evidence>
<dbReference type="Proteomes" id="UP000675664">
    <property type="component" value="Unassembled WGS sequence"/>
</dbReference>
<dbReference type="SMART" id="SM00448">
    <property type="entry name" value="REC"/>
    <property type="match status" value="1"/>
</dbReference>
<evidence type="ECO:0000256" key="11">
    <source>
        <dbReference type="ARBA" id="ARBA00024867"/>
    </source>
</evidence>
<keyword evidence="9" id="KW-0067">ATP-binding</keyword>
<dbReference type="FunFam" id="1.10.287.130:FF:000002">
    <property type="entry name" value="Two-component osmosensing histidine kinase"/>
    <property type="match status" value="1"/>
</dbReference>
<dbReference type="SMART" id="SM00388">
    <property type="entry name" value="HisKA"/>
    <property type="match status" value="1"/>
</dbReference>
<dbReference type="SUPFAM" id="SSF55874">
    <property type="entry name" value="ATPase domain of HSP90 chaperone/DNA topoisomerase II/histidine kinase"/>
    <property type="match status" value="1"/>
</dbReference>
<dbReference type="InterPro" id="IPR008207">
    <property type="entry name" value="Sig_transdc_His_kin_Hpt_dom"/>
</dbReference>
<feature type="domain" description="HPt" evidence="21">
    <location>
        <begin position="821"/>
        <end position="908"/>
    </location>
</feature>
<evidence type="ECO:0000259" key="18">
    <source>
        <dbReference type="PROSITE" id="PS50110"/>
    </source>
</evidence>
<evidence type="ECO:0000256" key="9">
    <source>
        <dbReference type="ARBA" id="ARBA00022840"/>
    </source>
</evidence>
<dbReference type="InterPro" id="IPR004358">
    <property type="entry name" value="Sig_transdc_His_kin-like_C"/>
</dbReference>
<evidence type="ECO:0000256" key="12">
    <source>
        <dbReference type="ARBA" id="ARBA00064003"/>
    </source>
</evidence>
<keyword evidence="23" id="KW-1185">Reference proteome</keyword>
<comment type="similarity">
    <text evidence="2">In the N-terminal section; belongs to the phytochrome family.</text>
</comment>
<evidence type="ECO:0000256" key="3">
    <source>
        <dbReference type="ARBA" id="ARBA00012438"/>
    </source>
</evidence>
<proteinExistence type="inferred from homology"/>
<dbReference type="Gene3D" id="3.40.50.2300">
    <property type="match status" value="1"/>
</dbReference>
<dbReference type="Pfam" id="PF00512">
    <property type="entry name" value="HisKA"/>
    <property type="match status" value="1"/>
</dbReference>
<keyword evidence="6" id="KW-0808">Transferase</keyword>
<dbReference type="SMART" id="SM00387">
    <property type="entry name" value="HATPase_c"/>
    <property type="match status" value="1"/>
</dbReference>
<keyword evidence="8" id="KW-0418">Kinase</keyword>
<dbReference type="CDD" id="cd17546">
    <property type="entry name" value="REC_hyHK_CKI1_RcsC-like"/>
    <property type="match status" value="1"/>
</dbReference>
<feature type="domain" description="PAC" evidence="20">
    <location>
        <begin position="352"/>
        <end position="402"/>
    </location>
</feature>
<comment type="caution">
    <text evidence="22">The sequence shown here is derived from an EMBL/GenBank/DDBJ whole genome shotgun (WGS) entry which is preliminary data.</text>
</comment>
<dbReference type="PROSITE" id="PS50112">
    <property type="entry name" value="PAS"/>
    <property type="match status" value="2"/>
</dbReference>
<evidence type="ECO:0000313" key="22">
    <source>
        <dbReference type="EMBL" id="MBR0599798.1"/>
    </source>
</evidence>
<feature type="domain" description="PAC" evidence="20">
    <location>
        <begin position="99"/>
        <end position="152"/>
    </location>
</feature>
<evidence type="ECO:0000313" key="23">
    <source>
        <dbReference type="Proteomes" id="UP000675664"/>
    </source>
</evidence>
<organism evidence="22 23">
    <name type="scientific">Sinanaerobacter chloroacetimidivorans</name>
    <dbReference type="NCBI Taxonomy" id="2818044"/>
    <lineage>
        <taxon>Bacteria</taxon>
        <taxon>Bacillati</taxon>
        <taxon>Bacillota</taxon>
        <taxon>Clostridia</taxon>
        <taxon>Peptostreptococcales</taxon>
        <taxon>Anaerovoracaceae</taxon>
        <taxon>Sinanaerobacter</taxon>
    </lineage>
</organism>
<dbReference type="InterPro" id="IPR035965">
    <property type="entry name" value="PAS-like_dom_sf"/>
</dbReference>
<dbReference type="AlphaFoldDB" id="A0A8J8B2G7"/>
<dbReference type="GO" id="GO:0000155">
    <property type="term" value="F:phosphorelay sensor kinase activity"/>
    <property type="evidence" value="ECO:0007669"/>
    <property type="project" value="InterPro"/>
</dbReference>
<evidence type="ECO:0000256" key="6">
    <source>
        <dbReference type="ARBA" id="ARBA00022679"/>
    </source>
</evidence>
<dbReference type="PROSITE" id="PS50109">
    <property type="entry name" value="HIS_KIN"/>
    <property type="match status" value="1"/>
</dbReference>
<evidence type="ECO:0000256" key="5">
    <source>
        <dbReference type="ARBA" id="ARBA00022553"/>
    </source>
</evidence>
<feature type="modified residue" description="4-aspartylphosphate" evidence="16">
    <location>
        <position position="720"/>
    </location>
</feature>
<dbReference type="CDD" id="cd16922">
    <property type="entry name" value="HATPase_EvgS-ArcB-TorS-like"/>
    <property type="match status" value="1"/>
</dbReference>
<dbReference type="InterPro" id="IPR005467">
    <property type="entry name" value="His_kinase_dom"/>
</dbReference>
<evidence type="ECO:0000256" key="10">
    <source>
        <dbReference type="ARBA" id="ARBA00023012"/>
    </source>
</evidence>
<dbReference type="InterPro" id="IPR011006">
    <property type="entry name" value="CheY-like_superfamily"/>
</dbReference>
<dbReference type="CDD" id="cd00130">
    <property type="entry name" value="PAS"/>
    <property type="match status" value="3"/>
</dbReference>
<dbReference type="PANTHER" id="PTHR45339">
    <property type="entry name" value="HYBRID SIGNAL TRANSDUCTION HISTIDINE KINASE J"/>
    <property type="match status" value="1"/>
</dbReference>
<evidence type="ECO:0000256" key="16">
    <source>
        <dbReference type="PROSITE-ProRule" id="PRU00169"/>
    </source>
</evidence>
<dbReference type="Pfam" id="PF02518">
    <property type="entry name" value="HATPase_c"/>
    <property type="match status" value="1"/>
</dbReference>
<dbReference type="SUPFAM" id="SSF55785">
    <property type="entry name" value="PYP-like sensor domain (PAS domain)"/>
    <property type="match status" value="3"/>
</dbReference>
<feature type="domain" description="PAS" evidence="19">
    <location>
        <begin position="23"/>
        <end position="95"/>
    </location>
</feature>
<feature type="domain" description="Response regulatory" evidence="18">
    <location>
        <begin position="671"/>
        <end position="788"/>
    </location>
</feature>
<protein>
    <recommendedName>
        <fullName evidence="14">Circadian input-output histidine kinase CikA</fullName>
        <ecNumber evidence="3">2.7.13.3</ecNumber>
    </recommendedName>
    <alternativeName>
        <fullName evidence="13">Sensory/regulatory protein RpfC</fullName>
    </alternativeName>
    <alternativeName>
        <fullName evidence="4">Stage 0 sporulation protein A homolog</fullName>
    </alternativeName>
</protein>
<dbReference type="CDD" id="cd00082">
    <property type="entry name" value="HisKA"/>
    <property type="match status" value="1"/>
</dbReference>
<dbReference type="InterPro" id="IPR000014">
    <property type="entry name" value="PAS"/>
</dbReference>
<dbReference type="Gene3D" id="3.30.565.10">
    <property type="entry name" value="Histidine kinase-like ATPase, C-terminal domain"/>
    <property type="match status" value="1"/>
</dbReference>
<dbReference type="Pfam" id="PF13426">
    <property type="entry name" value="PAS_9"/>
    <property type="match status" value="2"/>
</dbReference>
<evidence type="ECO:0000256" key="13">
    <source>
        <dbReference type="ARBA" id="ARBA00068150"/>
    </source>
</evidence>
<dbReference type="EC" id="2.7.13.3" evidence="3"/>
<keyword evidence="7" id="KW-0547">Nucleotide-binding</keyword>
<dbReference type="Gene3D" id="3.30.450.20">
    <property type="entry name" value="PAS domain"/>
    <property type="match status" value="3"/>
</dbReference>
<dbReference type="InterPro" id="IPR036641">
    <property type="entry name" value="HPT_dom_sf"/>
</dbReference>
<evidence type="ECO:0000259" key="17">
    <source>
        <dbReference type="PROSITE" id="PS50109"/>
    </source>
</evidence>
<dbReference type="InterPro" id="IPR001789">
    <property type="entry name" value="Sig_transdc_resp-reg_receiver"/>
</dbReference>
<dbReference type="Gene3D" id="1.20.120.160">
    <property type="entry name" value="HPT domain"/>
    <property type="match status" value="1"/>
</dbReference>
<dbReference type="InterPro" id="IPR003594">
    <property type="entry name" value="HATPase_dom"/>
</dbReference>
<dbReference type="FunFam" id="3.30.565.10:FF:000010">
    <property type="entry name" value="Sensor histidine kinase RcsC"/>
    <property type="match status" value="1"/>
</dbReference>
<evidence type="ECO:0000259" key="20">
    <source>
        <dbReference type="PROSITE" id="PS50113"/>
    </source>
</evidence>
<evidence type="ECO:0000256" key="15">
    <source>
        <dbReference type="PROSITE-ProRule" id="PRU00110"/>
    </source>
</evidence>
<dbReference type="InterPro" id="IPR003661">
    <property type="entry name" value="HisK_dim/P_dom"/>
</dbReference>
<dbReference type="SUPFAM" id="SSF47384">
    <property type="entry name" value="Homodimeric domain of signal transducing histidine kinase"/>
    <property type="match status" value="1"/>
</dbReference>
<dbReference type="PANTHER" id="PTHR45339:SF3">
    <property type="entry name" value="HISTIDINE KINASE"/>
    <property type="match status" value="1"/>
</dbReference>
<name>A0A8J8B2G7_9FIRM</name>
<dbReference type="InterPro" id="IPR013655">
    <property type="entry name" value="PAS_fold_3"/>
</dbReference>
<dbReference type="NCBIfam" id="TIGR00229">
    <property type="entry name" value="sensory_box"/>
    <property type="match status" value="3"/>
</dbReference>
<dbReference type="PROSITE" id="PS50113">
    <property type="entry name" value="PAC"/>
    <property type="match status" value="2"/>
</dbReference>
<evidence type="ECO:0000256" key="1">
    <source>
        <dbReference type="ARBA" id="ARBA00000085"/>
    </source>
</evidence>
<evidence type="ECO:0000256" key="8">
    <source>
        <dbReference type="ARBA" id="ARBA00022777"/>
    </source>
</evidence>
<feature type="domain" description="PAS" evidence="19">
    <location>
        <begin position="153"/>
        <end position="189"/>
    </location>
</feature>